<keyword evidence="6" id="KW-0067">ATP-binding</keyword>
<dbReference type="SMART" id="SM00248">
    <property type="entry name" value="ANK"/>
    <property type="match status" value="5"/>
</dbReference>
<keyword evidence="2" id="KW-0723">Serine/threonine-protein kinase</keyword>
<feature type="repeat" description="ANK" evidence="9">
    <location>
        <begin position="570"/>
        <end position="596"/>
    </location>
</feature>
<feature type="repeat" description="ANK" evidence="9">
    <location>
        <begin position="468"/>
        <end position="501"/>
    </location>
</feature>
<keyword evidence="3" id="KW-0808">Transferase</keyword>
<dbReference type="InterPro" id="IPR002110">
    <property type="entry name" value="Ankyrin_rpt"/>
</dbReference>
<dbReference type="PROSITE" id="PS00108">
    <property type="entry name" value="PROTEIN_KINASE_ST"/>
    <property type="match status" value="1"/>
</dbReference>
<dbReference type="PANTHER" id="PTHR43671">
    <property type="entry name" value="SERINE/THREONINE-PROTEIN KINASE NEK"/>
    <property type="match status" value="1"/>
</dbReference>
<dbReference type="GO" id="GO:0004674">
    <property type="term" value="F:protein serine/threonine kinase activity"/>
    <property type="evidence" value="ECO:0007669"/>
    <property type="project" value="UniProtKB-KW"/>
</dbReference>
<evidence type="ECO:0000256" key="5">
    <source>
        <dbReference type="ARBA" id="ARBA00022777"/>
    </source>
</evidence>
<dbReference type="SUPFAM" id="SSF56112">
    <property type="entry name" value="Protein kinase-like (PK-like)"/>
    <property type="match status" value="1"/>
</dbReference>
<keyword evidence="9" id="KW-0040">ANK repeat</keyword>
<feature type="domain" description="Protein kinase" evidence="10">
    <location>
        <begin position="27"/>
        <end position="303"/>
    </location>
</feature>
<comment type="caution">
    <text evidence="11">The sequence shown here is derived from an EMBL/GenBank/DDBJ whole genome shotgun (WGS) entry which is preliminary data.</text>
</comment>
<proteinExistence type="predicted"/>
<dbReference type="PROSITE" id="PS50011">
    <property type="entry name" value="PROTEIN_KINASE_DOM"/>
    <property type="match status" value="1"/>
</dbReference>
<evidence type="ECO:0000256" key="7">
    <source>
        <dbReference type="ARBA" id="ARBA00047899"/>
    </source>
</evidence>
<dbReference type="PANTHER" id="PTHR43671:SF98">
    <property type="entry name" value="SERINE_THREONINE-PROTEIN KINASE NEK11"/>
    <property type="match status" value="1"/>
</dbReference>
<dbReference type="AlphaFoldDB" id="A0AAN4T7F5"/>
<protein>
    <recommendedName>
        <fullName evidence="1">non-specific serine/threonine protein kinase</fullName>
        <ecNumber evidence="1">2.7.11.1</ecNumber>
    </recommendedName>
</protein>
<evidence type="ECO:0000313" key="11">
    <source>
        <dbReference type="EMBL" id="GAQ04190.1"/>
    </source>
</evidence>
<dbReference type="InterPro" id="IPR008271">
    <property type="entry name" value="Ser/Thr_kinase_AS"/>
</dbReference>
<evidence type="ECO:0000259" key="10">
    <source>
        <dbReference type="PROSITE" id="PS50011"/>
    </source>
</evidence>
<reference evidence="11 12" key="1">
    <citation type="submission" date="2015-11" db="EMBL/GenBank/DDBJ databases">
        <title>Aspergillus lentulus strain IFM 54703T.</title>
        <authorList>
            <person name="Kusuya Y."/>
            <person name="Sakai K."/>
            <person name="Kamei K."/>
            <person name="Takahashi H."/>
            <person name="Yaguchi T."/>
        </authorList>
    </citation>
    <scope>NUCLEOTIDE SEQUENCE [LARGE SCALE GENOMIC DNA]</scope>
    <source>
        <strain evidence="11 12">IFM 54703</strain>
    </source>
</reference>
<dbReference type="InterPro" id="IPR036770">
    <property type="entry name" value="Ankyrin_rpt-contain_sf"/>
</dbReference>
<dbReference type="Pfam" id="PF00069">
    <property type="entry name" value="Pkinase"/>
    <property type="match status" value="1"/>
</dbReference>
<dbReference type="Gene3D" id="1.25.40.20">
    <property type="entry name" value="Ankyrin repeat-containing domain"/>
    <property type="match status" value="3"/>
</dbReference>
<dbReference type="InterPro" id="IPR000719">
    <property type="entry name" value="Prot_kinase_dom"/>
</dbReference>
<dbReference type="PROSITE" id="PS50088">
    <property type="entry name" value="ANK_REPEAT"/>
    <property type="match status" value="5"/>
</dbReference>
<evidence type="ECO:0000256" key="2">
    <source>
        <dbReference type="ARBA" id="ARBA00022527"/>
    </source>
</evidence>
<dbReference type="InterPro" id="IPR050660">
    <property type="entry name" value="NEK_Ser/Thr_kinase"/>
</dbReference>
<dbReference type="Gene3D" id="1.10.510.10">
    <property type="entry name" value="Transferase(Phosphotransferase) domain 1"/>
    <property type="match status" value="1"/>
</dbReference>
<dbReference type="SUPFAM" id="SSF48403">
    <property type="entry name" value="Ankyrin repeat"/>
    <property type="match status" value="1"/>
</dbReference>
<evidence type="ECO:0000256" key="6">
    <source>
        <dbReference type="ARBA" id="ARBA00022840"/>
    </source>
</evidence>
<dbReference type="EMBL" id="BCLY01000004">
    <property type="protein sequence ID" value="GAQ04190.1"/>
    <property type="molecule type" value="Genomic_DNA"/>
</dbReference>
<dbReference type="Proteomes" id="UP000051487">
    <property type="component" value="Unassembled WGS sequence"/>
</dbReference>
<dbReference type="InterPro" id="IPR011009">
    <property type="entry name" value="Kinase-like_dom_sf"/>
</dbReference>
<evidence type="ECO:0000313" key="12">
    <source>
        <dbReference type="Proteomes" id="UP000051487"/>
    </source>
</evidence>
<dbReference type="SMART" id="SM00220">
    <property type="entry name" value="S_TKc"/>
    <property type="match status" value="1"/>
</dbReference>
<organism evidence="11 12">
    <name type="scientific">Aspergillus lentulus</name>
    <dbReference type="NCBI Taxonomy" id="293939"/>
    <lineage>
        <taxon>Eukaryota</taxon>
        <taxon>Fungi</taxon>
        <taxon>Dikarya</taxon>
        <taxon>Ascomycota</taxon>
        <taxon>Pezizomycotina</taxon>
        <taxon>Eurotiomycetes</taxon>
        <taxon>Eurotiomycetidae</taxon>
        <taxon>Eurotiales</taxon>
        <taxon>Aspergillaceae</taxon>
        <taxon>Aspergillus</taxon>
        <taxon>Aspergillus subgen. Fumigati</taxon>
    </lineage>
</organism>
<evidence type="ECO:0000256" key="8">
    <source>
        <dbReference type="ARBA" id="ARBA00048679"/>
    </source>
</evidence>
<sequence>MADDELVQSFKLDITFVGGRRRQTESREARDGSGQAEENISLWARQEYLVKDFHVFLDKNVKTQELRVVKKIMQGDWSDWMSEVKIMGMVTKATKKQGKELFVEFLGWYPGKDYIGLVMEYCRYGDVSRCFPGPLSEEKAWTLCSQLLEGLQILHGMGITHRDIKPQNILVVQKDPLRVKIADFGISKRISTKQTNLKTRVGTDGYRAPEILSLFDSSKRDSLYTSAVDIWSLGCVLYYALTKDEPFPSPQSLENYLRGSAFPENTLIERGVGASGRQFIISLMAPLPENRRKATLDALSDWTINNAEEPIDGADEPPQNAEGEALGLLGGFSIDSPASTVPRWASSHYTPPIQPQEDMELYSLELWHILKSAHGPIDRLRPLLDAGAKTDKPLNGYTALHLAAKQGSPDRLQILLSYGSDLTVRTQPHRETALHLITYEGDFELFEAKYRLLHGREGELDINARDADGNTALHLAVARYGTATAVKLLLEAGALTELKDKDGLTPLLYALSLNQWEKASILLEFRANPNAHDQLGWTALHHAVASRRCELQLLERLIQLGAALDTKNDDNLSPLALAAKLNKKDVMYLLIDHGANCELGFPALEKQIKWALALRGIPWPIGEGREWLEC</sequence>
<keyword evidence="5 11" id="KW-0418">Kinase</keyword>
<evidence type="ECO:0000256" key="3">
    <source>
        <dbReference type="ARBA" id="ARBA00022679"/>
    </source>
</evidence>
<evidence type="ECO:0000256" key="9">
    <source>
        <dbReference type="PROSITE-ProRule" id="PRU00023"/>
    </source>
</evidence>
<evidence type="ECO:0000256" key="1">
    <source>
        <dbReference type="ARBA" id="ARBA00012513"/>
    </source>
</evidence>
<comment type="catalytic activity">
    <reaction evidence="8">
        <text>L-seryl-[protein] + ATP = O-phospho-L-seryl-[protein] + ADP + H(+)</text>
        <dbReference type="Rhea" id="RHEA:17989"/>
        <dbReference type="Rhea" id="RHEA-COMP:9863"/>
        <dbReference type="Rhea" id="RHEA-COMP:11604"/>
        <dbReference type="ChEBI" id="CHEBI:15378"/>
        <dbReference type="ChEBI" id="CHEBI:29999"/>
        <dbReference type="ChEBI" id="CHEBI:30616"/>
        <dbReference type="ChEBI" id="CHEBI:83421"/>
        <dbReference type="ChEBI" id="CHEBI:456216"/>
        <dbReference type="EC" id="2.7.11.1"/>
    </reaction>
</comment>
<dbReference type="Pfam" id="PF12796">
    <property type="entry name" value="Ank_2"/>
    <property type="match status" value="2"/>
</dbReference>
<comment type="catalytic activity">
    <reaction evidence="7">
        <text>L-threonyl-[protein] + ATP = O-phospho-L-threonyl-[protein] + ADP + H(+)</text>
        <dbReference type="Rhea" id="RHEA:46608"/>
        <dbReference type="Rhea" id="RHEA-COMP:11060"/>
        <dbReference type="Rhea" id="RHEA-COMP:11605"/>
        <dbReference type="ChEBI" id="CHEBI:15378"/>
        <dbReference type="ChEBI" id="CHEBI:30013"/>
        <dbReference type="ChEBI" id="CHEBI:30616"/>
        <dbReference type="ChEBI" id="CHEBI:61977"/>
        <dbReference type="ChEBI" id="CHEBI:456216"/>
        <dbReference type="EC" id="2.7.11.1"/>
    </reaction>
</comment>
<feature type="repeat" description="ANK" evidence="9">
    <location>
        <begin position="535"/>
        <end position="569"/>
    </location>
</feature>
<gene>
    <name evidence="11" type="ORF">ALT_1511</name>
</gene>
<keyword evidence="4" id="KW-0547">Nucleotide-binding</keyword>
<feature type="repeat" description="ANK" evidence="9">
    <location>
        <begin position="502"/>
        <end position="534"/>
    </location>
</feature>
<dbReference type="EC" id="2.7.11.1" evidence="1"/>
<name>A0AAN4T7F5_ASPLE</name>
<dbReference type="PROSITE" id="PS50297">
    <property type="entry name" value="ANK_REP_REGION"/>
    <property type="match status" value="4"/>
</dbReference>
<dbReference type="GO" id="GO:0005524">
    <property type="term" value="F:ATP binding"/>
    <property type="evidence" value="ECO:0007669"/>
    <property type="project" value="UniProtKB-KW"/>
</dbReference>
<evidence type="ECO:0000256" key="4">
    <source>
        <dbReference type="ARBA" id="ARBA00022741"/>
    </source>
</evidence>
<feature type="repeat" description="ANK" evidence="9">
    <location>
        <begin position="395"/>
        <end position="427"/>
    </location>
</feature>
<accession>A0AAN4T7F5</accession>